<proteinExistence type="predicted"/>
<evidence type="ECO:0000256" key="1">
    <source>
        <dbReference type="SAM" id="MobiDB-lite"/>
    </source>
</evidence>
<keyword evidence="3" id="KW-1185">Reference proteome</keyword>
<dbReference type="InParanoid" id="B9T8X7"/>
<name>B9T8X7_RICCO</name>
<feature type="compositionally biased region" description="Low complexity" evidence="1">
    <location>
        <begin position="14"/>
        <end position="27"/>
    </location>
</feature>
<feature type="region of interest" description="Disordered" evidence="1">
    <location>
        <begin position="1"/>
        <end position="40"/>
    </location>
</feature>
<dbReference type="AlphaFoldDB" id="B9T8X7"/>
<organism evidence="2 3">
    <name type="scientific">Ricinus communis</name>
    <name type="common">Castor bean</name>
    <dbReference type="NCBI Taxonomy" id="3988"/>
    <lineage>
        <taxon>Eukaryota</taxon>
        <taxon>Viridiplantae</taxon>
        <taxon>Streptophyta</taxon>
        <taxon>Embryophyta</taxon>
        <taxon>Tracheophyta</taxon>
        <taxon>Spermatophyta</taxon>
        <taxon>Magnoliopsida</taxon>
        <taxon>eudicotyledons</taxon>
        <taxon>Gunneridae</taxon>
        <taxon>Pentapetalae</taxon>
        <taxon>rosids</taxon>
        <taxon>fabids</taxon>
        <taxon>Malpighiales</taxon>
        <taxon>Euphorbiaceae</taxon>
        <taxon>Acalyphoideae</taxon>
        <taxon>Acalypheae</taxon>
        <taxon>Ricinus</taxon>
    </lineage>
</organism>
<gene>
    <name evidence="2" type="ORF">RCOM_1985510</name>
</gene>
<dbReference type="EMBL" id="EQ975227">
    <property type="protein sequence ID" value="EEF27682.1"/>
    <property type="molecule type" value="Genomic_DNA"/>
</dbReference>
<evidence type="ECO:0000313" key="2">
    <source>
        <dbReference type="EMBL" id="EEF27682.1"/>
    </source>
</evidence>
<reference evidence="3" key="1">
    <citation type="journal article" date="2010" name="Nat. Biotechnol.">
        <title>Draft genome sequence of the oilseed species Ricinus communis.</title>
        <authorList>
            <person name="Chan A.P."/>
            <person name="Crabtree J."/>
            <person name="Zhao Q."/>
            <person name="Lorenzi H."/>
            <person name="Orvis J."/>
            <person name="Puiu D."/>
            <person name="Melake-Berhan A."/>
            <person name="Jones K.M."/>
            <person name="Redman J."/>
            <person name="Chen G."/>
            <person name="Cahoon E.B."/>
            <person name="Gedil M."/>
            <person name="Stanke M."/>
            <person name="Haas B.J."/>
            <person name="Wortman J.R."/>
            <person name="Fraser-Liggett C.M."/>
            <person name="Ravel J."/>
            <person name="Rabinowicz P.D."/>
        </authorList>
    </citation>
    <scope>NUCLEOTIDE SEQUENCE [LARGE SCALE GENOMIC DNA]</scope>
    <source>
        <strain evidence="3">cv. Hale</strain>
    </source>
</reference>
<dbReference type="Proteomes" id="UP000008311">
    <property type="component" value="Unassembled WGS sequence"/>
</dbReference>
<sequence>MAKGFRRGNGLIKPSPSSSTASVASRSYGDRSEELRGGNFLLKPGGKISILLGRTFPPRPPSSTCRSGVRSQELAYQGRSFDHSVRSKARLHQALEQRKYALKEKFLIEGLMLRVCFLPEP</sequence>
<protein>
    <submittedName>
        <fullName evidence="2">Uncharacterized protein</fullName>
    </submittedName>
</protein>
<accession>B9T8X7</accession>
<evidence type="ECO:0000313" key="3">
    <source>
        <dbReference type="Proteomes" id="UP000008311"/>
    </source>
</evidence>